<comment type="subcellular location">
    <subcellularLocation>
        <location evidence="1">Cell membrane</location>
        <topology evidence="1">Multi-pass membrane protein</topology>
    </subcellularLocation>
</comment>
<dbReference type="EMBL" id="CVRB01000010">
    <property type="protein sequence ID" value="CRK85425.1"/>
    <property type="molecule type" value="Genomic_DNA"/>
</dbReference>
<evidence type="ECO:0000313" key="10">
    <source>
        <dbReference type="EMBL" id="CRK85425.1"/>
    </source>
</evidence>
<accession>A0A0U1P533</accession>
<evidence type="ECO:0000256" key="2">
    <source>
        <dbReference type="ARBA" id="ARBA00022475"/>
    </source>
</evidence>
<dbReference type="PANTHER" id="PTHR33908">
    <property type="entry name" value="MANNOSYLTRANSFERASE YKCB-RELATED"/>
    <property type="match status" value="1"/>
</dbReference>
<dbReference type="GO" id="GO:0009103">
    <property type="term" value="P:lipopolysaccharide biosynthetic process"/>
    <property type="evidence" value="ECO:0007669"/>
    <property type="project" value="UniProtKB-ARBA"/>
</dbReference>
<dbReference type="InterPro" id="IPR038731">
    <property type="entry name" value="RgtA/B/C-like"/>
</dbReference>
<keyword evidence="4 10" id="KW-0808">Transferase</keyword>
<keyword evidence="3" id="KW-0328">Glycosyltransferase</keyword>
<dbReference type="GO" id="GO:0016763">
    <property type="term" value="F:pentosyltransferase activity"/>
    <property type="evidence" value="ECO:0007669"/>
    <property type="project" value="TreeGrafter"/>
</dbReference>
<gene>
    <name evidence="10" type="primary">arnT_2</name>
    <name evidence="10" type="ORF">BN000_05524</name>
</gene>
<evidence type="ECO:0000256" key="5">
    <source>
        <dbReference type="ARBA" id="ARBA00022692"/>
    </source>
</evidence>
<feature type="domain" description="Glycosyltransferase RgtA/B/C/D-like" evidence="9">
    <location>
        <begin position="69"/>
        <end position="225"/>
    </location>
</feature>
<dbReference type="GO" id="GO:0005886">
    <property type="term" value="C:plasma membrane"/>
    <property type="evidence" value="ECO:0007669"/>
    <property type="project" value="UniProtKB-SubCell"/>
</dbReference>
<feature type="transmembrane region" description="Helical" evidence="8">
    <location>
        <begin position="7"/>
        <end position="26"/>
    </location>
</feature>
<feature type="transmembrane region" description="Helical" evidence="8">
    <location>
        <begin position="93"/>
        <end position="112"/>
    </location>
</feature>
<evidence type="ECO:0000256" key="4">
    <source>
        <dbReference type="ARBA" id="ARBA00022679"/>
    </source>
</evidence>
<evidence type="ECO:0000256" key="7">
    <source>
        <dbReference type="ARBA" id="ARBA00023136"/>
    </source>
</evidence>
<dbReference type="OrthoDB" id="9792789at2"/>
<protein>
    <submittedName>
        <fullName evidence="10">Undecaprenyl phosphate-alpha-4-amino-4-deoxy-L-arabinose arabinosyl transferase</fullName>
    </submittedName>
</protein>
<dbReference type="GO" id="GO:0010041">
    <property type="term" value="P:response to iron(III) ion"/>
    <property type="evidence" value="ECO:0007669"/>
    <property type="project" value="TreeGrafter"/>
</dbReference>
<evidence type="ECO:0000256" key="8">
    <source>
        <dbReference type="SAM" id="Phobius"/>
    </source>
</evidence>
<evidence type="ECO:0000256" key="1">
    <source>
        <dbReference type="ARBA" id="ARBA00004651"/>
    </source>
</evidence>
<keyword evidence="5 8" id="KW-0812">Transmembrane</keyword>
<dbReference type="Proteomes" id="UP000199087">
    <property type="component" value="Unassembled WGS sequence"/>
</dbReference>
<sequence length="480" mass="55028">MYGLCQRYYPIFLTVLLVLASYNIFYSLGTFPISSWDEARHGVSAYEMLKKGNFLVNTYLNQIDYWNLKPPLSFWANMAGYKIAGYNTLGLRLFSAISAILTIIFVAVFVNLKHGKLASLISTLTLATCTQFLTDHSARTGDADALFVFFFTTAILSLLLFKEKPIFLYMSGFAFALAFLTKSWHAGNIAAIICLYLLLTGSYKKLTYINWILLFTFMFAPIFAWACIRYQYDGMEFFNNMIAYDLLKRSSNAIEGHIGGYSYYFLTLWNYFSFWLLLLIGLVLLYPFRELSISKLKAEKATYYLGLCLWIIVPILFFTFAKTKIRWYILPVYPTLSVIIGALSSKILLNGKTATRAALLFSILVVSLFHEWEIQTYLGNPPSKLHIRLIQNVQKIDDLKGYSLFVHNPKSPLKWTQNMVLASKLYGDLLIENGDVSDFLKRENALLLLRKGHDSEDIINSNQLTIITSNKWGYIVRKNM</sequence>
<dbReference type="RefSeq" id="WP_090640600.1">
    <property type="nucleotide sequence ID" value="NZ_CVRB01000010.1"/>
</dbReference>
<reference evidence="11" key="1">
    <citation type="submission" date="2015-05" db="EMBL/GenBank/DDBJ databases">
        <authorList>
            <person name="Urmite Genomes"/>
        </authorList>
    </citation>
    <scope>NUCLEOTIDE SEQUENCE [LARGE SCALE GENOMIC DNA]</scope>
    <source>
        <strain evidence="11">LF1</strain>
    </source>
</reference>
<dbReference type="PANTHER" id="PTHR33908:SF3">
    <property type="entry name" value="UNDECAPRENYL PHOSPHATE-ALPHA-4-AMINO-4-DEOXY-L-ARABINOSE ARABINOSYL TRANSFERASE"/>
    <property type="match status" value="1"/>
</dbReference>
<keyword evidence="6 8" id="KW-1133">Transmembrane helix</keyword>
<dbReference type="AlphaFoldDB" id="A0A0U1P533"/>
<evidence type="ECO:0000256" key="6">
    <source>
        <dbReference type="ARBA" id="ARBA00022989"/>
    </source>
</evidence>
<dbReference type="STRING" id="1499688.BN000_05524"/>
<feature type="transmembrane region" description="Helical" evidence="8">
    <location>
        <begin position="143"/>
        <end position="161"/>
    </location>
</feature>
<feature type="transmembrane region" description="Helical" evidence="8">
    <location>
        <begin position="173"/>
        <end position="199"/>
    </location>
</feature>
<feature type="transmembrane region" description="Helical" evidence="8">
    <location>
        <begin position="268"/>
        <end position="289"/>
    </location>
</feature>
<keyword evidence="7 8" id="KW-0472">Membrane</keyword>
<feature type="transmembrane region" description="Helical" evidence="8">
    <location>
        <begin position="327"/>
        <end position="349"/>
    </location>
</feature>
<feature type="transmembrane region" description="Helical" evidence="8">
    <location>
        <begin position="211"/>
        <end position="232"/>
    </location>
</feature>
<keyword evidence="11" id="KW-1185">Reference proteome</keyword>
<keyword evidence="2" id="KW-1003">Cell membrane</keyword>
<proteinExistence type="predicted"/>
<name>A0A0U1P533_9BACI</name>
<dbReference type="Pfam" id="PF13231">
    <property type="entry name" value="PMT_2"/>
    <property type="match status" value="1"/>
</dbReference>
<evidence type="ECO:0000313" key="11">
    <source>
        <dbReference type="Proteomes" id="UP000199087"/>
    </source>
</evidence>
<evidence type="ECO:0000256" key="3">
    <source>
        <dbReference type="ARBA" id="ARBA00022676"/>
    </source>
</evidence>
<organism evidence="10 11">
    <name type="scientific">Neobacillus massiliamazoniensis</name>
    <dbReference type="NCBI Taxonomy" id="1499688"/>
    <lineage>
        <taxon>Bacteria</taxon>
        <taxon>Bacillati</taxon>
        <taxon>Bacillota</taxon>
        <taxon>Bacilli</taxon>
        <taxon>Bacillales</taxon>
        <taxon>Bacillaceae</taxon>
        <taxon>Neobacillus</taxon>
    </lineage>
</organism>
<evidence type="ECO:0000259" key="9">
    <source>
        <dbReference type="Pfam" id="PF13231"/>
    </source>
</evidence>
<dbReference type="InterPro" id="IPR050297">
    <property type="entry name" value="LipidA_mod_glycosyltrf_83"/>
</dbReference>
<feature type="transmembrane region" description="Helical" evidence="8">
    <location>
        <begin position="301"/>
        <end position="321"/>
    </location>
</feature>